<dbReference type="RefSeq" id="WP_159185030.1">
    <property type="nucleotide sequence ID" value="NZ_JACVJL010000087.1"/>
</dbReference>
<name>A0A9Q2KXQ0_9GAMM</name>
<gene>
    <name evidence="2" type="ORF">IB647_07410</name>
</gene>
<evidence type="ECO:0008006" key="4">
    <source>
        <dbReference type="Google" id="ProtNLM"/>
    </source>
</evidence>
<evidence type="ECO:0000313" key="3">
    <source>
        <dbReference type="Proteomes" id="UP000701999"/>
    </source>
</evidence>
<evidence type="ECO:0000313" key="2">
    <source>
        <dbReference type="EMBL" id="MBK2065450.1"/>
    </source>
</evidence>
<dbReference type="Proteomes" id="UP000701999">
    <property type="component" value="Unassembled WGS sequence"/>
</dbReference>
<accession>A0A9Q2KXQ0</accession>
<comment type="caution">
    <text evidence="2">The sequence shown here is derived from an EMBL/GenBank/DDBJ whole genome shotgun (WGS) entry which is preliminary data.</text>
</comment>
<evidence type="ECO:0000256" key="1">
    <source>
        <dbReference type="SAM" id="SignalP"/>
    </source>
</evidence>
<reference evidence="2 3" key="1">
    <citation type="submission" date="2020-09" db="EMBL/GenBank/DDBJ databases">
        <title>Development of specific Francisella tularensis PCR assay based on in-depth characterization of family Francisellaceae.</title>
        <authorList>
            <person name="Ohrman C."/>
            <person name="Sahl J."/>
            <person name="Sjodin A."/>
            <person name="Uneklint I."/>
            <person name="Ballard R."/>
            <person name="Karlsson L."/>
            <person name="Mcdonough R."/>
            <person name="Sundell D."/>
            <person name="Soria K."/>
            <person name="Brindeflk B."/>
            <person name="Vallesi A."/>
            <person name="Ramirez-Paredes J.G."/>
            <person name="Colquhoun D."/>
            <person name="Myrtennas K."/>
            <person name="Birdsell D."/>
            <person name="Johansson A."/>
            <person name="Wagner D."/>
            <person name="Forsman M."/>
        </authorList>
    </citation>
    <scope>NUCLEOTIDE SEQUENCE [LARGE SCALE GENOMIC DNA]</scope>
    <source>
        <strain evidence="2 3">FSC1140</strain>
    </source>
</reference>
<feature type="signal peptide" evidence="1">
    <location>
        <begin position="1"/>
        <end position="22"/>
    </location>
</feature>
<proteinExistence type="predicted"/>
<feature type="chain" id="PRO_5040491884" description="Lipoprotein" evidence="1">
    <location>
        <begin position="23"/>
        <end position="71"/>
    </location>
</feature>
<dbReference type="GeneID" id="93256047"/>
<keyword evidence="3" id="KW-1185">Reference proteome</keyword>
<organism evidence="2 3">
    <name type="scientific">Francisella noatunensis</name>
    <dbReference type="NCBI Taxonomy" id="657445"/>
    <lineage>
        <taxon>Bacteria</taxon>
        <taxon>Pseudomonadati</taxon>
        <taxon>Pseudomonadota</taxon>
        <taxon>Gammaproteobacteria</taxon>
        <taxon>Thiotrichales</taxon>
        <taxon>Francisellaceae</taxon>
        <taxon>Francisella</taxon>
    </lineage>
</organism>
<dbReference type="EMBL" id="JACVKN010000155">
    <property type="protein sequence ID" value="MBK2065450.1"/>
    <property type="molecule type" value="Genomic_DNA"/>
</dbReference>
<keyword evidence="1" id="KW-0732">Signal</keyword>
<sequence>MNNKIKILSAFTLTLMGSLAFANCKLEDVQKGWTGKITFSCDKNTNLEENPISFKLSNGVEVGSIWGIRQC</sequence>
<protein>
    <recommendedName>
        <fullName evidence="4">Lipoprotein</fullName>
    </recommendedName>
</protein>
<dbReference type="AlphaFoldDB" id="A0A9Q2KXQ0"/>